<name>A0A2V3PW64_9BACT</name>
<dbReference type="NCBIfam" id="TIGR04183">
    <property type="entry name" value="Por_Secre_tail"/>
    <property type="match status" value="1"/>
</dbReference>
<evidence type="ECO:0000256" key="1">
    <source>
        <dbReference type="SAM" id="SignalP"/>
    </source>
</evidence>
<dbReference type="RefSeq" id="WP_110309042.1">
    <property type="nucleotide sequence ID" value="NZ_QICL01000001.1"/>
</dbReference>
<sequence>MKKILFLMAIFLSCLSSLTTLAQSKIIISPHASFVGITKNSNTYTKQSLKDNYSSFFVGLDNSKNISGRVYLEFDLGSIPKKADITSAILKLTTTGSDSNFNGSIIIKSSNILTNADESTWYSLKGLTGSPIISANFPNSGTSLNLTSDALKSLIKNSAGGLMCLSINNPDESKIIRFSGDILKLSLEVTHTGISTEGDGTTRDLRPLPSKIISGEEITLGYVNMPLVYEIKEWKYDQSQFTEVRRDKGTITLIPKPIIGSTRASVTMVTYFYEQFFYYHKYTHTWNFPIDGAPMIVRSTSEKVVYAGETVGYRIENFIGNLSDITWQSGDNMSLISASGEYATFKASGNGSGTVKAKVNDKGKVYDLQSSDVWIGTPKISITYAMDESSLNSTYVDVSRLLTFSEFTTLVIDGYGVDLSGNISNIEWQNNSGSPIFTTGNGVTSNPTADRIGSLGRVATFKSTPNTYNNIMFKIRAKNKCGWSYWKYISWSGSVIPGGYGVRSAALDDQIIEVMSEIKSVKIYNLSGVLVYSDNAVNGSFDIKSTVLTDGIYIIEKSDGQNRTSEKVMLKR</sequence>
<feature type="signal peptide" evidence="1">
    <location>
        <begin position="1"/>
        <end position="22"/>
    </location>
</feature>
<comment type="caution">
    <text evidence="2">The sequence shown here is derived from an EMBL/GenBank/DDBJ whole genome shotgun (WGS) entry which is preliminary data.</text>
</comment>
<protein>
    <submittedName>
        <fullName evidence="2">Putative secreted protein (Por secretion system target)</fullName>
    </submittedName>
</protein>
<dbReference type="AlphaFoldDB" id="A0A2V3PW64"/>
<evidence type="ECO:0000313" key="2">
    <source>
        <dbReference type="EMBL" id="PXV69081.1"/>
    </source>
</evidence>
<dbReference type="EMBL" id="QICL01000001">
    <property type="protein sequence ID" value="PXV69081.1"/>
    <property type="molecule type" value="Genomic_DNA"/>
</dbReference>
<keyword evidence="1" id="KW-0732">Signal</keyword>
<reference evidence="2 3" key="1">
    <citation type="submission" date="2018-03" db="EMBL/GenBank/DDBJ databases">
        <title>Genomic Encyclopedia of Archaeal and Bacterial Type Strains, Phase II (KMG-II): from individual species to whole genera.</title>
        <authorList>
            <person name="Goeker M."/>
        </authorList>
    </citation>
    <scope>NUCLEOTIDE SEQUENCE [LARGE SCALE GENOMIC DNA]</scope>
    <source>
        <strain evidence="2 3">DSM 100214</strain>
    </source>
</reference>
<accession>A0A2V3PW64</accession>
<organism evidence="2 3">
    <name type="scientific">Dysgonomonas alginatilytica</name>
    <dbReference type="NCBI Taxonomy" id="1605892"/>
    <lineage>
        <taxon>Bacteria</taxon>
        <taxon>Pseudomonadati</taxon>
        <taxon>Bacteroidota</taxon>
        <taxon>Bacteroidia</taxon>
        <taxon>Bacteroidales</taxon>
        <taxon>Dysgonomonadaceae</taxon>
        <taxon>Dysgonomonas</taxon>
    </lineage>
</organism>
<feature type="chain" id="PRO_5016114288" evidence="1">
    <location>
        <begin position="23"/>
        <end position="572"/>
    </location>
</feature>
<gene>
    <name evidence="2" type="ORF">CLV62_101350</name>
</gene>
<dbReference type="Proteomes" id="UP000247973">
    <property type="component" value="Unassembled WGS sequence"/>
</dbReference>
<dbReference type="OrthoDB" id="997396at2"/>
<proteinExistence type="predicted"/>
<dbReference type="InterPro" id="IPR026444">
    <property type="entry name" value="Secre_tail"/>
</dbReference>
<keyword evidence="3" id="KW-1185">Reference proteome</keyword>
<evidence type="ECO:0000313" key="3">
    <source>
        <dbReference type="Proteomes" id="UP000247973"/>
    </source>
</evidence>